<dbReference type="FunFam" id="3.30.470.20:FF:000006">
    <property type="entry name" value="Phosphoribosylaminoimidazole-succinocarboxamide synthase"/>
    <property type="match status" value="1"/>
</dbReference>
<dbReference type="EC" id="6.3.2.6" evidence="3 11"/>
<dbReference type="InterPro" id="IPR050089">
    <property type="entry name" value="SAICAR_synthetase"/>
</dbReference>
<evidence type="ECO:0000256" key="3">
    <source>
        <dbReference type="ARBA" id="ARBA00012217"/>
    </source>
</evidence>
<evidence type="ECO:0000256" key="7">
    <source>
        <dbReference type="ARBA" id="ARBA00022755"/>
    </source>
</evidence>
<organism evidence="13 14">
    <name type="scientific">Planctobacterium marinum</name>
    <dbReference type="NCBI Taxonomy" id="1631968"/>
    <lineage>
        <taxon>Bacteria</taxon>
        <taxon>Pseudomonadati</taxon>
        <taxon>Pseudomonadota</taxon>
        <taxon>Gammaproteobacteria</taxon>
        <taxon>Alteromonadales</taxon>
        <taxon>Alteromonadaceae</taxon>
        <taxon>Planctobacterium</taxon>
    </lineage>
</organism>
<dbReference type="GO" id="GO:0005829">
    <property type="term" value="C:cytosol"/>
    <property type="evidence" value="ECO:0007669"/>
    <property type="project" value="TreeGrafter"/>
</dbReference>
<dbReference type="Proteomes" id="UP001333710">
    <property type="component" value="Chromosome"/>
</dbReference>
<dbReference type="Gene3D" id="3.30.470.20">
    <property type="entry name" value="ATP-grasp fold, B domain"/>
    <property type="match status" value="1"/>
</dbReference>
<keyword evidence="5 11" id="KW-0436">Ligase</keyword>
<keyword evidence="14" id="KW-1185">Reference proteome</keyword>
<comment type="pathway">
    <text evidence="1 11">Purine metabolism; IMP biosynthesis via de novo pathway; 5-amino-1-(5-phospho-D-ribosyl)imidazole-4-carboxamide from 5-amino-1-(5-phospho-D-ribosyl)imidazole-4-carboxylate: step 1/2.</text>
</comment>
<evidence type="ECO:0000256" key="5">
    <source>
        <dbReference type="ARBA" id="ARBA00022598"/>
    </source>
</evidence>
<dbReference type="GO" id="GO:0006189">
    <property type="term" value="P:'de novo' IMP biosynthetic process"/>
    <property type="evidence" value="ECO:0007669"/>
    <property type="project" value="UniProtKB-UniRule"/>
</dbReference>
<evidence type="ECO:0000313" key="13">
    <source>
        <dbReference type="EMBL" id="BDX06670.1"/>
    </source>
</evidence>
<dbReference type="InterPro" id="IPR001636">
    <property type="entry name" value="SAICAR_synth"/>
</dbReference>
<sequence>MQKTKELYRGKAKTVYLTDDAEKLVLEFRNDTSAFDGQKIEQLARKGMVNNKFNHFIMSRLEEAGIPTQVEALLSDNESLVKKLDMIPVECVVRNIAAGSIVRRLGVEEGKELDPPTFEFFLKNDELHDPMVNEYHVLSFGWATQEQIDKMKELTFKVNTVLKALFDEAGMLLVDYKLEFGVFNGEIVLGDEFTPDGCRLWDKETREKLDKDRFRQGLGGVVEAYEEVAGRLGVVLD</sequence>
<evidence type="ECO:0000256" key="4">
    <source>
        <dbReference type="ARBA" id="ARBA00016460"/>
    </source>
</evidence>
<evidence type="ECO:0000256" key="2">
    <source>
        <dbReference type="ARBA" id="ARBA00010190"/>
    </source>
</evidence>
<dbReference type="Gene3D" id="3.30.200.20">
    <property type="entry name" value="Phosphorylase Kinase, domain 1"/>
    <property type="match status" value="1"/>
</dbReference>
<evidence type="ECO:0000256" key="1">
    <source>
        <dbReference type="ARBA" id="ARBA00004672"/>
    </source>
</evidence>
<dbReference type="KEGG" id="pmaw:MACH26_21910"/>
<dbReference type="HAMAP" id="MF_00137">
    <property type="entry name" value="SAICAR_synth"/>
    <property type="match status" value="1"/>
</dbReference>
<dbReference type="GO" id="GO:0004639">
    <property type="term" value="F:phosphoribosylaminoimidazolesuccinocarboxamide synthase activity"/>
    <property type="evidence" value="ECO:0007669"/>
    <property type="project" value="UniProtKB-UniRule"/>
</dbReference>
<dbReference type="GO" id="GO:0009236">
    <property type="term" value="P:cobalamin biosynthetic process"/>
    <property type="evidence" value="ECO:0007669"/>
    <property type="project" value="InterPro"/>
</dbReference>
<dbReference type="SUPFAM" id="SSF56104">
    <property type="entry name" value="SAICAR synthase-like"/>
    <property type="match status" value="1"/>
</dbReference>
<evidence type="ECO:0000256" key="11">
    <source>
        <dbReference type="HAMAP-Rule" id="MF_00137"/>
    </source>
</evidence>
<keyword evidence="6 11" id="KW-0547">Nucleotide-binding</keyword>
<dbReference type="AlphaFoldDB" id="A0AA48HXZ7"/>
<dbReference type="InterPro" id="IPR028923">
    <property type="entry name" value="SAICAR_synt/ADE2_N"/>
</dbReference>
<dbReference type="Pfam" id="PF01259">
    <property type="entry name" value="SAICAR_synt"/>
    <property type="match status" value="1"/>
</dbReference>
<dbReference type="PANTHER" id="PTHR43599:SF3">
    <property type="entry name" value="SI:DKEY-6E2.2"/>
    <property type="match status" value="1"/>
</dbReference>
<evidence type="ECO:0000256" key="8">
    <source>
        <dbReference type="ARBA" id="ARBA00022840"/>
    </source>
</evidence>
<dbReference type="InterPro" id="IPR018236">
    <property type="entry name" value="SAICAR_synthetase_CS"/>
</dbReference>
<evidence type="ECO:0000259" key="12">
    <source>
        <dbReference type="Pfam" id="PF01259"/>
    </source>
</evidence>
<evidence type="ECO:0000256" key="10">
    <source>
        <dbReference type="ARBA" id="ARBA00048475"/>
    </source>
</evidence>
<dbReference type="EMBL" id="AP027272">
    <property type="protein sequence ID" value="BDX06670.1"/>
    <property type="molecule type" value="Genomic_DNA"/>
</dbReference>
<feature type="domain" description="SAICAR synthetase/ADE2 N-terminal" evidence="12">
    <location>
        <begin position="7"/>
        <end position="231"/>
    </location>
</feature>
<proteinExistence type="inferred from homology"/>
<protein>
    <recommendedName>
        <fullName evidence="4 11">Phosphoribosylaminoimidazole-succinocarboxamide synthase</fullName>
        <ecNumber evidence="3 11">6.3.2.6</ecNumber>
    </recommendedName>
    <alternativeName>
        <fullName evidence="9 11">SAICAR synthetase</fullName>
    </alternativeName>
</protein>
<evidence type="ECO:0000313" key="14">
    <source>
        <dbReference type="Proteomes" id="UP001333710"/>
    </source>
</evidence>
<dbReference type="InterPro" id="IPR033934">
    <property type="entry name" value="SAICAR_synt_PurC"/>
</dbReference>
<accession>A0AA48HXZ7</accession>
<dbReference type="PROSITE" id="PS01057">
    <property type="entry name" value="SAICAR_SYNTHETASE_1"/>
    <property type="match status" value="1"/>
</dbReference>
<dbReference type="GO" id="GO:0005524">
    <property type="term" value="F:ATP binding"/>
    <property type="evidence" value="ECO:0007669"/>
    <property type="project" value="UniProtKB-KW"/>
</dbReference>
<dbReference type="RefSeq" id="WP_338292676.1">
    <property type="nucleotide sequence ID" value="NZ_AP027272.1"/>
</dbReference>
<comment type="similarity">
    <text evidence="2 11">Belongs to the SAICAR synthetase family.</text>
</comment>
<evidence type="ECO:0000256" key="6">
    <source>
        <dbReference type="ARBA" id="ARBA00022741"/>
    </source>
</evidence>
<evidence type="ECO:0000256" key="9">
    <source>
        <dbReference type="ARBA" id="ARBA00030409"/>
    </source>
</evidence>
<dbReference type="CDD" id="cd01415">
    <property type="entry name" value="SAICAR_synt_PurC"/>
    <property type="match status" value="1"/>
</dbReference>
<keyword evidence="7 11" id="KW-0658">Purine biosynthesis</keyword>
<reference evidence="13" key="1">
    <citation type="submission" date="2023-01" db="EMBL/GenBank/DDBJ databases">
        <title>Complete genome sequence of Planctobacterium marinum strain Dej080120_11.</title>
        <authorList>
            <person name="Ueki S."/>
            <person name="Maruyama F."/>
        </authorList>
    </citation>
    <scope>NUCLEOTIDE SEQUENCE</scope>
    <source>
        <strain evidence="13">Dej080120_11</strain>
    </source>
</reference>
<dbReference type="PROSITE" id="PS01058">
    <property type="entry name" value="SAICAR_SYNTHETASE_2"/>
    <property type="match status" value="1"/>
</dbReference>
<dbReference type="FunFam" id="3.30.200.20:FF:000086">
    <property type="entry name" value="Phosphoribosylaminoimidazole-succinocarboxamide synthase"/>
    <property type="match status" value="1"/>
</dbReference>
<gene>
    <name evidence="11 13" type="primary">purC</name>
    <name evidence="13" type="ORF">MACH26_21910</name>
</gene>
<name>A0AA48HXZ7_9ALTE</name>
<keyword evidence="8 11" id="KW-0067">ATP-binding</keyword>
<dbReference type="NCBIfam" id="TIGR00081">
    <property type="entry name" value="purC"/>
    <property type="match status" value="1"/>
</dbReference>
<dbReference type="PANTHER" id="PTHR43599">
    <property type="entry name" value="MULTIFUNCTIONAL PROTEIN ADE2"/>
    <property type="match status" value="1"/>
</dbReference>
<comment type="catalytic activity">
    <reaction evidence="10 11">
        <text>5-amino-1-(5-phospho-D-ribosyl)imidazole-4-carboxylate + L-aspartate + ATP = (2S)-2-[5-amino-1-(5-phospho-beta-D-ribosyl)imidazole-4-carboxamido]succinate + ADP + phosphate + 2 H(+)</text>
        <dbReference type="Rhea" id="RHEA:22628"/>
        <dbReference type="ChEBI" id="CHEBI:15378"/>
        <dbReference type="ChEBI" id="CHEBI:29991"/>
        <dbReference type="ChEBI" id="CHEBI:30616"/>
        <dbReference type="ChEBI" id="CHEBI:43474"/>
        <dbReference type="ChEBI" id="CHEBI:58443"/>
        <dbReference type="ChEBI" id="CHEBI:77657"/>
        <dbReference type="ChEBI" id="CHEBI:456216"/>
        <dbReference type="EC" id="6.3.2.6"/>
    </reaction>
</comment>